<feature type="region of interest" description="Disordered" evidence="1">
    <location>
        <begin position="1"/>
        <end position="30"/>
    </location>
</feature>
<proteinExistence type="predicted"/>
<sequence length="123" mass="12854">MEVKQSADSVAAPRAAQTRAGCGPGRRDPGAWTAPAAGVILIHGGGGGVGGSSPALSEREGATAIHNCHFNELQLSVAPSAGLRRAKWNTRSRGRPHSRARGRKHCPRRCSATVPEAQRFSPQ</sequence>
<dbReference type="Proteomes" id="UP001152622">
    <property type="component" value="Chromosome 17"/>
</dbReference>
<reference evidence="2" key="1">
    <citation type="journal article" date="2023" name="Science">
        <title>Genome structures resolve the early diversification of teleost fishes.</title>
        <authorList>
            <person name="Parey E."/>
            <person name="Louis A."/>
            <person name="Montfort J."/>
            <person name="Bouchez O."/>
            <person name="Roques C."/>
            <person name="Iampietro C."/>
            <person name="Lluch J."/>
            <person name="Castinel A."/>
            <person name="Donnadieu C."/>
            <person name="Desvignes T."/>
            <person name="Floi Bucao C."/>
            <person name="Jouanno E."/>
            <person name="Wen M."/>
            <person name="Mejri S."/>
            <person name="Dirks R."/>
            <person name="Jansen H."/>
            <person name="Henkel C."/>
            <person name="Chen W.J."/>
            <person name="Zahm M."/>
            <person name="Cabau C."/>
            <person name="Klopp C."/>
            <person name="Thompson A.W."/>
            <person name="Robinson-Rechavi M."/>
            <person name="Braasch I."/>
            <person name="Lecointre G."/>
            <person name="Bobe J."/>
            <person name="Postlethwait J.H."/>
            <person name="Berthelot C."/>
            <person name="Roest Crollius H."/>
            <person name="Guiguen Y."/>
        </authorList>
    </citation>
    <scope>NUCLEOTIDE SEQUENCE</scope>
    <source>
        <strain evidence="2">WJC10195</strain>
    </source>
</reference>
<organism evidence="2 3">
    <name type="scientific">Synaphobranchus kaupii</name>
    <name type="common">Kaup's arrowtooth eel</name>
    <dbReference type="NCBI Taxonomy" id="118154"/>
    <lineage>
        <taxon>Eukaryota</taxon>
        <taxon>Metazoa</taxon>
        <taxon>Chordata</taxon>
        <taxon>Craniata</taxon>
        <taxon>Vertebrata</taxon>
        <taxon>Euteleostomi</taxon>
        <taxon>Actinopterygii</taxon>
        <taxon>Neopterygii</taxon>
        <taxon>Teleostei</taxon>
        <taxon>Anguilliformes</taxon>
        <taxon>Synaphobranchidae</taxon>
        <taxon>Synaphobranchus</taxon>
    </lineage>
</organism>
<name>A0A9Q1EHH2_SYNKA</name>
<evidence type="ECO:0000256" key="1">
    <source>
        <dbReference type="SAM" id="MobiDB-lite"/>
    </source>
</evidence>
<comment type="caution">
    <text evidence="2">The sequence shown here is derived from an EMBL/GenBank/DDBJ whole genome shotgun (WGS) entry which is preliminary data.</text>
</comment>
<feature type="compositionally biased region" description="Basic residues" evidence="1">
    <location>
        <begin position="87"/>
        <end position="108"/>
    </location>
</feature>
<feature type="region of interest" description="Disordered" evidence="1">
    <location>
        <begin position="87"/>
        <end position="123"/>
    </location>
</feature>
<dbReference type="EMBL" id="JAINUF010000017">
    <property type="protein sequence ID" value="KAJ8338845.1"/>
    <property type="molecule type" value="Genomic_DNA"/>
</dbReference>
<accession>A0A9Q1EHH2</accession>
<evidence type="ECO:0000313" key="2">
    <source>
        <dbReference type="EMBL" id="KAJ8338845.1"/>
    </source>
</evidence>
<keyword evidence="3" id="KW-1185">Reference proteome</keyword>
<dbReference type="AlphaFoldDB" id="A0A9Q1EHH2"/>
<evidence type="ECO:0000313" key="3">
    <source>
        <dbReference type="Proteomes" id="UP001152622"/>
    </source>
</evidence>
<gene>
    <name evidence="2" type="ORF">SKAU_G00356310</name>
</gene>
<protein>
    <submittedName>
        <fullName evidence="2">Uncharacterized protein</fullName>
    </submittedName>
</protein>